<feature type="transmembrane region" description="Helical" evidence="2">
    <location>
        <begin position="261"/>
        <end position="280"/>
    </location>
</feature>
<dbReference type="InterPro" id="IPR046529">
    <property type="entry name" value="DUF6594"/>
</dbReference>
<protein>
    <recommendedName>
        <fullName evidence="3">DUF6594 domain-containing protein</fullName>
    </recommendedName>
</protein>
<sequence length="281" mass="31465">MAYVGKDIEEGRIRDGYPALSSWISRDPDDEGFIFRRFSCLSARNLLNLQSQLICIEKELEDLDRESRQTQDVGLRRWETFASQAKDIANKLARRRKELYDELEAKMKSYQEALVLQSSISNLRRPRNRVFAAFQEWFSGGSQGKAPILNGRAATLLDDRQDLVALRTPADEDVLSKFLQDHWPFPGREFDTGTISHFQERHVMIVVAVISVTASAALLIGAIVSLYIVQEPRSRLAMIAGFTALFAMSVALMTNARRAEVFAATAAYAAVLAVFVSGNLG</sequence>
<dbReference type="Pfam" id="PF20237">
    <property type="entry name" value="DUF6594"/>
    <property type="match status" value="1"/>
</dbReference>
<feature type="domain" description="DUF6594" evidence="3">
    <location>
        <begin position="17"/>
        <end position="273"/>
    </location>
</feature>
<dbReference type="Proteomes" id="UP001610446">
    <property type="component" value="Unassembled WGS sequence"/>
</dbReference>
<keyword evidence="2" id="KW-1133">Transmembrane helix</keyword>
<dbReference type="EMBL" id="JBFXLU010000111">
    <property type="protein sequence ID" value="KAL2841268.1"/>
    <property type="molecule type" value="Genomic_DNA"/>
</dbReference>
<name>A0ABR4JMJ2_9EURO</name>
<accession>A0ABR4JMJ2</accession>
<keyword evidence="1" id="KW-0175">Coiled coil</keyword>
<evidence type="ECO:0000256" key="2">
    <source>
        <dbReference type="SAM" id="Phobius"/>
    </source>
</evidence>
<comment type="caution">
    <text evidence="4">The sequence shown here is derived from an EMBL/GenBank/DDBJ whole genome shotgun (WGS) entry which is preliminary data.</text>
</comment>
<keyword evidence="5" id="KW-1185">Reference proteome</keyword>
<evidence type="ECO:0000256" key="1">
    <source>
        <dbReference type="SAM" id="Coils"/>
    </source>
</evidence>
<dbReference type="PANTHER" id="PTHR34502:SF4">
    <property type="entry name" value="DUF6594 DOMAIN-CONTAINING PROTEIN"/>
    <property type="match status" value="1"/>
</dbReference>
<feature type="transmembrane region" description="Helical" evidence="2">
    <location>
        <begin position="235"/>
        <end position="254"/>
    </location>
</feature>
<keyword evidence="2" id="KW-0812">Transmembrane</keyword>
<feature type="coiled-coil region" evidence="1">
    <location>
        <begin position="46"/>
        <end position="113"/>
    </location>
</feature>
<evidence type="ECO:0000313" key="4">
    <source>
        <dbReference type="EMBL" id="KAL2841268.1"/>
    </source>
</evidence>
<evidence type="ECO:0000313" key="5">
    <source>
        <dbReference type="Proteomes" id="UP001610446"/>
    </source>
</evidence>
<feature type="transmembrane region" description="Helical" evidence="2">
    <location>
        <begin position="203"/>
        <end position="229"/>
    </location>
</feature>
<reference evidence="4 5" key="1">
    <citation type="submission" date="2024-07" db="EMBL/GenBank/DDBJ databases">
        <title>Section-level genome sequencing and comparative genomics of Aspergillus sections Usti and Cavernicolus.</title>
        <authorList>
            <consortium name="Lawrence Berkeley National Laboratory"/>
            <person name="Nybo J.L."/>
            <person name="Vesth T.C."/>
            <person name="Theobald S."/>
            <person name="Frisvad J.C."/>
            <person name="Larsen T.O."/>
            <person name="Kjaerboelling I."/>
            <person name="Rothschild-Mancinelli K."/>
            <person name="Lyhne E.K."/>
            <person name="Kogle M.E."/>
            <person name="Barry K."/>
            <person name="Clum A."/>
            <person name="Na H."/>
            <person name="Ledsgaard L."/>
            <person name="Lin J."/>
            <person name="Lipzen A."/>
            <person name="Kuo A."/>
            <person name="Riley R."/>
            <person name="Mondo S."/>
            <person name="Labutti K."/>
            <person name="Haridas S."/>
            <person name="Pangalinan J."/>
            <person name="Salamov A.A."/>
            <person name="Simmons B.A."/>
            <person name="Magnuson J.K."/>
            <person name="Chen J."/>
            <person name="Drula E."/>
            <person name="Henrissat B."/>
            <person name="Wiebenga A."/>
            <person name="Lubbers R.J."/>
            <person name="Gomes A.C."/>
            <person name="Makela M.R."/>
            <person name="Stajich J."/>
            <person name="Grigoriev I.V."/>
            <person name="Mortensen U.H."/>
            <person name="De Vries R.P."/>
            <person name="Baker S.E."/>
            <person name="Andersen M.R."/>
        </authorList>
    </citation>
    <scope>NUCLEOTIDE SEQUENCE [LARGE SCALE GENOMIC DNA]</scope>
    <source>
        <strain evidence="4 5">CBS 123904</strain>
    </source>
</reference>
<keyword evidence="2" id="KW-0472">Membrane</keyword>
<organism evidence="4 5">
    <name type="scientific">Aspergillus pseudoustus</name>
    <dbReference type="NCBI Taxonomy" id="1810923"/>
    <lineage>
        <taxon>Eukaryota</taxon>
        <taxon>Fungi</taxon>
        <taxon>Dikarya</taxon>
        <taxon>Ascomycota</taxon>
        <taxon>Pezizomycotina</taxon>
        <taxon>Eurotiomycetes</taxon>
        <taxon>Eurotiomycetidae</taxon>
        <taxon>Eurotiales</taxon>
        <taxon>Aspergillaceae</taxon>
        <taxon>Aspergillus</taxon>
        <taxon>Aspergillus subgen. Nidulantes</taxon>
    </lineage>
</organism>
<dbReference type="PANTHER" id="PTHR34502">
    <property type="entry name" value="DUF6594 DOMAIN-CONTAINING PROTEIN-RELATED"/>
    <property type="match status" value="1"/>
</dbReference>
<proteinExistence type="predicted"/>
<evidence type="ECO:0000259" key="3">
    <source>
        <dbReference type="Pfam" id="PF20237"/>
    </source>
</evidence>
<gene>
    <name evidence="4" type="ORF">BJY01DRAFT_236438</name>
</gene>